<sequence length="153" mass="16699">MAGTSANEQLFDHLVRCETRIYNALSDGLKAEHGIGAAQFEFLRYLGRHPRSRVADLAVNFAVGIGATSKGVDRLEARGWVRRAPNPEDRRSSLVELTPAGRELADAMEKTFQDQLEELLGSVVGDDRAATVISVLAELREVLEERNVGLPAG</sequence>
<dbReference type="RefSeq" id="WP_183122939.1">
    <property type="nucleotide sequence ID" value="NZ_JACJHR010000003.1"/>
</dbReference>
<organism evidence="2 3">
    <name type="scientific">Amycolatopsis echigonensis</name>
    <dbReference type="NCBI Taxonomy" id="2576905"/>
    <lineage>
        <taxon>Bacteria</taxon>
        <taxon>Bacillati</taxon>
        <taxon>Actinomycetota</taxon>
        <taxon>Actinomycetes</taxon>
        <taxon>Pseudonocardiales</taxon>
        <taxon>Pseudonocardiaceae</taxon>
        <taxon>Amycolatopsis</taxon>
    </lineage>
</organism>
<evidence type="ECO:0000313" key="2">
    <source>
        <dbReference type="EMBL" id="MBB2498220.1"/>
    </source>
</evidence>
<dbReference type="SUPFAM" id="SSF46785">
    <property type="entry name" value="Winged helix' DNA-binding domain"/>
    <property type="match status" value="1"/>
</dbReference>
<gene>
    <name evidence="2" type="ORF">H5411_03580</name>
</gene>
<dbReference type="PRINTS" id="PR00598">
    <property type="entry name" value="HTHMARR"/>
</dbReference>
<dbReference type="GO" id="GO:0003700">
    <property type="term" value="F:DNA-binding transcription factor activity"/>
    <property type="evidence" value="ECO:0007669"/>
    <property type="project" value="InterPro"/>
</dbReference>
<dbReference type="PANTHER" id="PTHR33164:SF94">
    <property type="entry name" value="TRANSCRIPTIONAL REGULATORY PROTEIN-RELATED"/>
    <property type="match status" value="1"/>
</dbReference>
<proteinExistence type="predicted"/>
<dbReference type="SMART" id="SM00347">
    <property type="entry name" value="HTH_MARR"/>
    <property type="match status" value="1"/>
</dbReference>
<dbReference type="InterPro" id="IPR039422">
    <property type="entry name" value="MarR/SlyA-like"/>
</dbReference>
<dbReference type="Pfam" id="PF12802">
    <property type="entry name" value="MarR_2"/>
    <property type="match status" value="1"/>
</dbReference>
<dbReference type="AlphaFoldDB" id="A0A8E1VTZ0"/>
<feature type="domain" description="HTH marR-type" evidence="1">
    <location>
        <begin position="7"/>
        <end position="141"/>
    </location>
</feature>
<dbReference type="InterPro" id="IPR036390">
    <property type="entry name" value="WH_DNA-bd_sf"/>
</dbReference>
<dbReference type="InterPro" id="IPR036388">
    <property type="entry name" value="WH-like_DNA-bd_sf"/>
</dbReference>
<dbReference type="PROSITE" id="PS50995">
    <property type="entry name" value="HTH_MARR_2"/>
    <property type="match status" value="1"/>
</dbReference>
<protein>
    <submittedName>
        <fullName evidence="2">MarR family transcriptional regulator</fullName>
    </submittedName>
</protein>
<dbReference type="Gene3D" id="1.10.10.10">
    <property type="entry name" value="Winged helix-like DNA-binding domain superfamily/Winged helix DNA-binding domain"/>
    <property type="match status" value="1"/>
</dbReference>
<evidence type="ECO:0000259" key="1">
    <source>
        <dbReference type="PROSITE" id="PS50995"/>
    </source>
</evidence>
<comment type="caution">
    <text evidence="2">The sequence shown here is derived from an EMBL/GenBank/DDBJ whole genome shotgun (WGS) entry which is preliminary data.</text>
</comment>
<reference evidence="2 3" key="1">
    <citation type="submission" date="2020-08" db="EMBL/GenBank/DDBJ databases">
        <title>Amycolatopsis echigonensis JCM 21831.</title>
        <authorList>
            <person name="Tedsree N."/>
            <person name="Kuncharoen N."/>
            <person name="Likhitwitayawuid K."/>
            <person name="Tanasupawat S."/>
        </authorList>
    </citation>
    <scope>NUCLEOTIDE SEQUENCE [LARGE SCALE GENOMIC DNA]</scope>
    <source>
        <strain evidence="2 3">JCM 21831</strain>
    </source>
</reference>
<dbReference type="GO" id="GO:0006950">
    <property type="term" value="P:response to stress"/>
    <property type="evidence" value="ECO:0007669"/>
    <property type="project" value="TreeGrafter"/>
</dbReference>
<evidence type="ECO:0000313" key="3">
    <source>
        <dbReference type="Proteomes" id="UP000550260"/>
    </source>
</evidence>
<dbReference type="Proteomes" id="UP000550260">
    <property type="component" value="Unassembled WGS sequence"/>
</dbReference>
<name>A0A8E1VTZ0_9PSEU</name>
<dbReference type="PANTHER" id="PTHR33164">
    <property type="entry name" value="TRANSCRIPTIONAL REGULATOR, MARR FAMILY"/>
    <property type="match status" value="1"/>
</dbReference>
<dbReference type="EMBL" id="JACJHR010000003">
    <property type="protein sequence ID" value="MBB2498220.1"/>
    <property type="molecule type" value="Genomic_DNA"/>
</dbReference>
<dbReference type="InterPro" id="IPR000835">
    <property type="entry name" value="HTH_MarR-typ"/>
</dbReference>
<accession>A0A8E1VTZ0</accession>